<keyword evidence="1" id="KW-0805">Transcription regulation</keyword>
<dbReference type="PANTHER" id="PTHR44688">
    <property type="entry name" value="DNA-BINDING TRANSCRIPTIONAL ACTIVATOR DEVR_DOSR"/>
    <property type="match status" value="1"/>
</dbReference>
<dbReference type="InterPro" id="IPR016032">
    <property type="entry name" value="Sig_transdc_resp-reg_C-effctor"/>
</dbReference>
<accession>A0A2T7WFQ1</accession>
<dbReference type="GO" id="GO:0003677">
    <property type="term" value="F:DNA binding"/>
    <property type="evidence" value="ECO:0007669"/>
    <property type="project" value="UniProtKB-KW"/>
</dbReference>
<keyword evidence="3" id="KW-0804">Transcription</keyword>
<proteinExistence type="predicted"/>
<dbReference type="SMART" id="SM00421">
    <property type="entry name" value="HTH_LUXR"/>
    <property type="match status" value="1"/>
</dbReference>
<dbReference type="Proteomes" id="UP000244649">
    <property type="component" value="Unassembled WGS sequence"/>
</dbReference>
<sequence length="121" mass="12782">MLIERTGGSVIPFLAVPRHETVRLLQTVADRRRDLRAQIDALIAVLPPAAAASCGRGGIGALTPAEVALTRMLAADFPLSQIARARSVSLSTVKSQVRSIYAKLGVSTRQAAVAVLRRTPG</sequence>
<name>A0A2T7WFQ1_MICTE</name>
<feature type="domain" description="HTH luxR-type" evidence="4">
    <location>
        <begin position="55"/>
        <end position="120"/>
    </location>
</feature>
<dbReference type="GO" id="GO:0006355">
    <property type="term" value="P:regulation of DNA-templated transcription"/>
    <property type="evidence" value="ECO:0007669"/>
    <property type="project" value="InterPro"/>
</dbReference>
<dbReference type="CDD" id="cd06170">
    <property type="entry name" value="LuxR_C_like"/>
    <property type="match status" value="1"/>
</dbReference>
<evidence type="ECO:0000256" key="2">
    <source>
        <dbReference type="ARBA" id="ARBA00023125"/>
    </source>
</evidence>
<evidence type="ECO:0000256" key="3">
    <source>
        <dbReference type="ARBA" id="ARBA00023163"/>
    </source>
</evidence>
<organism evidence="5 6">
    <name type="scientific">Microbacterium testaceum</name>
    <name type="common">Aureobacterium testaceum</name>
    <name type="synonym">Brevibacterium testaceum</name>
    <dbReference type="NCBI Taxonomy" id="2033"/>
    <lineage>
        <taxon>Bacteria</taxon>
        <taxon>Bacillati</taxon>
        <taxon>Actinomycetota</taxon>
        <taxon>Actinomycetes</taxon>
        <taxon>Micrococcales</taxon>
        <taxon>Microbacteriaceae</taxon>
        <taxon>Microbacterium</taxon>
    </lineage>
</organism>
<evidence type="ECO:0000313" key="6">
    <source>
        <dbReference type="Proteomes" id="UP000244649"/>
    </source>
</evidence>
<comment type="caution">
    <text evidence="5">The sequence shown here is derived from an EMBL/GenBank/DDBJ whole genome shotgun (WGS) entry which is preliminary data.</text>
</comment>
<dbReference type="EMBL" id="QDFT01000020">
    <property type="protein sequence ID" value="PVE71859.1"/>
    <property type="molecule type" value="Genomic_DNA"/>
</dbReference>
<dbReference type="PANTHER" id="PTHR44688:SF16">
    <property type="entry name" value="DNA-BINDING TRANSCRIPTIONAL ACTIVATOR DEVR_DOSR"/>
    <property type="match status" value="1"/>
</dbReference>
<dbReference type="InterPro" id="IPR000792">
    <property type="entry name" value="Tscrpt_reg_LuxR_C"/>
</dbReference>
<dbReference type="AlphaFoldDB" id="A0A2T7WFQ1"/>
<evidence type="ECO:0000313" key="5">
    <source>
        <dbReference type="EMBL" id="PVE71859.1"/>
    </source>
</evidence>
<protein>
    <recommendedName>
        <fullName evidence="4">HTH luxR-type domain-containing protein</fullName>
    </recommendedName>
</protein>
<dbReference type="Gene3D" id="1.10.10.10">
    <property type="entry name" value="Winged helix-like DNA-binding domain superfamily/Winged helix DNA-binding domain"/>
    <property type="match status" value="1"/>
</dbReference>
<evidence type="ECO:0000256" key="1">
    <source>
        <dbReference type="ARBA" id="ARBA00023015"/>
    </source>
</evidence>
<evidence type="ECO:0000259" key="4">
    <source>
        <dbReference type="PROSITE" id="PS50043"/>
    </source>
</evidence>
<dbReference type="PROSITE" id="PS50043">
    <property type="entry name" value="HTH_LUXR_2"/>
    <property type="match status" value="1"/>
</dbReference>
<dbReference type="Pfam" id="PF00196">
    <property type="entry name" value="GerE"/>
    <property type="match status" value="1"/>
</dbReference>
<dbReference type="SUPFAM" id="SSF46894">
    <property type="entry name" value="C-terminal effector domain of the bipartite response regulators"/>
    <property type="match status" value="1"/>
</dbReference>
<reference evidence="5 6" key="1">
    <citation type="submission" date="2018-04" db="EMBL/GenBank/DDBJ databases">
        <authorList>
            <person name="Go L.Y."/>
            <person name="Mitchell J.A."/>
        </authorList>
    </citation>
    <scope>NUCLEOTIDE SEQUENCE [LARGE SCALE GENOMIC DNA]</scope>
    <source>
        <strain evidence="5 6">TPD7010</strain>
    </source>
</reference>
<dbReference type="InterPro" id="IPR036388">
    <property type="entry name" value="WH-like_DNA-bd_sf"/>
</dbReference>
<keyword evidence="2" id="KW-0238">DNA-binding</keyword>
<gene>
    <name evidence="5" type="ORF">DC432_09370</name>
</gene>